<sequence>MLSTEKNNNPLRISVGSDILQKYADLVLQKYSNYLRDWTIEEKDSENFVYFNRKAPLGCPLCKHIHDKDQRWFGHVCASNGRFIVKCFRQNSDERGVVFECDSSIAEKIQQNNKNLSLASHKIKGPGFSKAFVKMPSWVKYNEALTATETYKERYVRPLPNEGDIYVGSPWETGKTYVLEHLTISDDARRIIVMDNDLTDLNIEWIKALRKDKLFSIIYNTYHPQEGKTFRLAPNKETVLAELWDWAKRMSLLPFENQTSASLICHLRKDVQGIIRTLKTDFPELQIKEYHGKSDPVEKAHDFNNVEESWSNVDLVAYTSTLKIGVSCTNPKFERAFCLFNSYIETNAGTNQMLFRMRCIKDYVCHIEQRSSNAPITEKGLFQWLLNARRECLPRELQNRGIFPDIDSIIRNKDVPTVRLWVAYMLEKFRSRRLFGWRMVDFLREAGMIISIIEPIPKSEEKIVSLSQVVKANSSIVKTEEISDVSNATIVDRETAEFLENKPRKTLEEMRSLDRHHIVECYEVSPESLTEDFISKYGNYNHMKWFRAYRQLRDAGINNETAVEAIIRKDYRDDKLAVATRAERHRICLELLRICTPAKDIDDRARYKADDVKAHIDSPESTSYFQGLVPKMARVFDNTDASRSAKKSGLKTIRAKLGLLNSALYATYGLKFKAINKKLTHYHLVGSFDNNDSLELPPYQTGKEIYWENGEDTR</sequence>
<dbReference type="Proteomes" id="UP000232722">
    <property type="component" value="Unassembled WGS sequence"/>
</dbReference>
<gene>
    <name evidence="1" type="ORF">RhiirA5_437884</name>
</gene>
<dbReference type="EMBL" id="LLXJ01005449">
    <property type="protein sequence ID" value="PKB94866.1"/>
    <property type="molecule type" value="Genomic_DNA"/>
</dbReference>
<dbReference type="AlphaFoldDB" id="A0A2N0NJV8"/>
<name>A0A2N0NJV8_9GLOM</name>
<dbReference type="VEuPathDB" id="FungiDB:FUN_008988"/>
<protein>
    <recommendedName>
        <fullName evidence="3">Replication origin-binding protein domain-containing protein</fullName>
    </recommendedName>
</protein>
<dbReference type="VEuPathDB" id="FungiDB:FUN_022473"/>
<evidence type="ECO:0000313" key="1">
    <source>
        <dbReference type="EMBL" id="PKB94866.1"/>
    </source>
</evidence>
<dbReference type="VEuPathDB" id="FungiDB:RhiirA1_479313"/>
<accession>A0A2N0NJV8</accession>
<proteinExistence type="predicted"/>
<reference evidence="1 2" key="2">
    <citation type="submission" date="2017-09" db="EMBL/GenBank/DDBJ databases">
        <title>Extensive intraspecific genome diversity in a model arbuscular mycorrhizal fungus.</title>
        <authorList>
            <person name="Chen E.C."/>
            <person name="Morin E."/>
            <person name="Beaudet D."/>
            <person name="Noel J."/>
            <person name="Ndikumana S."/>
            <person name="Charron P."/>
            <person name="St-Onge C."/>
            <person name="Giorgi J."/>
            <person name="Grigoriev I.V."/>
            <person name="Roux C."/>
            <person name="Martin F.M."/>
            <person name="Corradi N."/>
        </authorList>
    </citation>
    <scope>NUCLEOTIDE SEQUENCE [LARGE SCALE GENOMIC DNA]</scope>
    <source>
        <strain evidence="1 2">A5</strain>
    </source>
</reference>
<organism evidence="1 2">
    <name type="scientific">Rhizophagus irregularis</name>
    <dbReference type="NCBI Taxonomy" id="588596"/>
    <lineage>
        <taxon>Eukaryota</taxon>
        <taxon>Fungi</taxon>
        <taxon>Fungi incertae sedis</taxon>
        <taxon>Mucoromycota</taxon>
        <taxon>Glomeromycotina</taxon>
        <taxon>Glomeromycetes</taxon>
        <taxon>Glomerales</taxon>
        <taxon>Glomeraceae</taxon>
        <taxon>Rhizophagus</taxon>
    </lineage>
</organism>
<reference evidence="1 2" key="1">
    <citation type="submission" date="2016-04" db="EMBL/GenBank/DDBJ databases">
        <title>Genome analyses suggest a sexual origin of heterokaryosis in a supposedly ancient asexual fungus.</title>
        <authorList>
            <person name="Ropars J."/>
            <person name="Sedzielewska K."/>
            <person name="Noel J."/>
            <person name="Charron P."/>
            <person name="Farinelli L."/>
            <person name="Marton T."/>
            <person name="Kruger M."/>
            <person name="Pelin A."/>
            <person name="Brachmann A."/>
            <person name="Corradi N."/>
        </authorList>
    </citation>
    <scope>NUCLEOTIDE SEQUENCE [LARGE SCALE GENOMIC DNA]</scope>
    <source>
        <strain evidence="1 2">A5</strain>
    </source>
</reference>
<evidence type="ECO:0000313" key="2">
    <source>
        <dbReference type="Proteomes" id="UP000232722"/>
    </source>
</evidence>
<evidence type="ECO:0008006" key="3">
    <source>
        <dbReference type="Google" id="ProtNLM"/>
    </source>
</evidence>
<comment type="caution">
    <text evidence="1">The sequence shown here is derived from an EMBL/GenBank/DDBJ whole genome shotgun (WGS) entry which is preliminary data.</text>
</comment>
<feature type="non-terminal residue" evidence="1">
    <location>
        <position position="714"/>
    </location>
</feature>